<reference evidence="2 3" key="1">
    <citation type="submission" date="2020-08" db="EMBL/GenBank/DDBJ databases">
        <title>Genomic Encyclopedia of Type Strains, Phase III (KMG-III): the genomes of soil and plant-associated and newly described type strains.</title>
        <authorList>
            <person name="Whitman W."/>
        </authorList>
    </citation>
    <scope>NUCLEOTIDE SEQUENCE [LARGE SCALE GENOMIC DNA]</scope>
    <source>
        <strain evidence="2 3">CECT 5831</strain>
    </source>
</reference>
<comment type="caution">
    <text evidence="2">The sequence shown here is derived from an EMBL/GenBank/DDBJ whole genome shotgun (WGS) entry which is preliminary data.</text>
</comment>
<dbReference type="AlphaFoldDB" id="A0A839TI17"/>
<accession>A0A839TI17</accession>
<dbReference type="InterPro" id="IPR040841">
    <property type="entry name" value="Luciferase_dom"/>
</dbReference>
<organism evidence="2 3">
    <name type="scientific">Paenibacillus rhizosphaerae</name>
    <dbReference type="NCBI Taxonomy" id="297318"/>
    <lineage>
        <taxon>Bacteria</taxon>
        <taxon>Bacillati</taxon>
        <taxon>Bacillota</taxon>
        <taxon>Bacilli</taxon>
        <taxon>Bacillales</taxon>
        <taxon>Paenibacillaceae</taxon>
        <taxon>Paenibacillus</taxon>
    </lineage>
</organism>
<gene>
    <name evidence="2" type="ORF">FHS19_000968</name>
</gene>
<evidence type="ECO:0000259" key="1">
    <source>
        <dbReference type="Pfam" id="PF17648"/>
    </source>
</evidence>
<sequence>MTISRREVLSEELLSWTGVTVNPHRFGGIEFLYGGKEIGHLHGDHLVDLLLPKSKRDDVVATGLANPHHMFPHSGWVSIHLKSERDMTHAIELLRFKYEYLMKKRYMVPALKKKQAAKSSSRLFLFRSSDVYGNHGATRKNVNADDL</sequence>
<dbReference type="EMBL" id="JACHXJ010000001">
    <property type="protein sequence ID" value="MBB3126314.1"/>
    <property type="molecule type" value="Genomic_DNA"/>
</dbReference>
<feature type="domain" description="Luciferase" evidence="1">
    <location>
        <begin position="35"/>
        <end position="95"/>
    </location>
</feature>
<evidence type="ECO:0000313" key="3">
    <source>
        <dbReference type="Proteomes" id="UP000517523"/>
    </source>
</evidence>
<name>A0A839TI17_9BACL</name>
<dbReference type="Proteomes" id="UP000517523">
    <property type="component" value="Unassembled WGS sequence"/>
</dbReference>
<dbReference type="Pfam" id="PF17648">
    <property type="entry name" value="Luciferase"/>
    <property type="match status" value="1"/>
</dbReference>
<proteinExistence type="predicted"/>
<evidence type="ECO:0000313" key="2">
    <source>
        <dbReference type="EMBL" id="MBB3126314.1"/>
    </source>
</evidence>
<protein>
    <recommendedName>
        <fullName evidence="1">Luciferase domain-containing protein</fullName>
    </recommendedName>
</protein>